<dbReference type="KEGG" id="bfc:BacF7301_20670"/>
<dbReference type="InterPro" id="IPR035959">
    <property type="entry name" value="RutC-like_sf"/>
</dbReference>
<dbReference type="AlphaFoldDB" id="A0A6H0KT97"/>
<dbReference type="Pfam" id="PF01042">
    <property type="entry name" value="Ribonuc_L-PSP"/>
    <property type="match status" value="1"/>
</dbReference>
<dbReference type="RefSeq" id="WP_167965817.1">
    <property type="nucleotide sequence ID" value="NZ_CP050831.1"/>
</dbReference>
<dbReference type="PANTHER" id="PTHR11803">
    <property type="entry name" value="2-IMINOBUTANOATE/2-IMINOPROPANOATE DEAMINASE RIDA"/>
    <property type="match status" value="1"/>
</dbReference>
<protein>
    <submittedName>
        <fullName evidence="1">Uncharacterized protein</fullName>
    </submittedName>
</protein>
<dbReference type="SUPFAM" id="SSF55298">
    <property type="entry name" value="YjgF-like"/>
    <property type="match status" value="1"/>
</dbReference>
<dbReference type="CDD" id="cd06153">
    <property type="entry name" value="YjgF_YER057c_UK114_like_5"/>
    <property type="match status" value="1"/>
</dbReference>
<dbReference type="EMBL" id="CP050831">
    <property type="protein sequence ID" value="QIU96419.1"/>
    <property type="molecule type" value="Genomic_DNA"/>
</dbReference>
<evidence type="ECO:0000313" key="1">
    <source>
        <dbReference type="EMBL" id="QIU96419.1"/>
    </source>
</evidence>
<gene>
    <name evidence="1" type="ORF">BacF7301_20670</name>
</gene>
<reference evidence="1 2" key="1">
    <citation type="submission" date="2020-03" db="EMBL/GenBank/DDBJ databases">
        <title>Genomic analysis of Bacteroides faecium CBA7301.</title>
        <authorList>
            <person name="Kim J."/>
            <person name="Roh S.W."/>
        </authorList>
    </citation>
    <scope>NUCLEOTIDE SEQUENCE [LARGE SCALE GENOMIC DNA]</scope>
    <source>
        <strain evidence="1 2">CBA7301</strain>
    </source>
</reference>
<organism evidence="1 2">
    <name type="scientific">Bacteroides faecium</name>
    <dbReference type="NCBI Taxonomy" id="2715212"/>
    <lineage>
        <taxon>Bacteria</taxon>
        <taxon>Pseudomonadati</taxon>
        <taxon>Bacteroidota</taxon>
        <taxon>Bacteroidia</taxon>
        <taxon>Bacteroidales</taxon>
        <taxon>Bacteroidaceae</taxon>
        <taxon>Bacteroides</taxon>
    </lineage>
</organism>
<sequence>MNNKEQQNIQSEKTLTEIFNYHAAEGSSEYHIMIHSTRPEDSYEEQLNAVLNTYDDLLAKELKGAVAVFKRYFLSDAANQADTLLALTTEGSDCALSIVEQPPLDGTKIALWVYLLTDVQTQVLHNGLFEVRRSAYRHFWGGSAFNRAANSEYQTRLLLNDYVMQLMEQGCTLAEHCIRTWFFVQNVDVNYAGVVKARNEVFVTQNLTEKTHYISSTGIGGRHADPKVLVQMDTYAVTGVKPEQIHFLYAPTHLNPTYEYGVSFERGTYVDYADRRQVFISGTASINNKGEVVHPGDIRKQTERMWENVEMLLKEADCTFDDLGHMIVYLRDIADYTIVKDMYDKRFPQMPKVFVHAPVCRPGWLIEMECMGVKDYKNKEYAPF</sequence>
<dbReference type="InterPro" id="IPR006175">
    <property type="entry name" value="YjgF/YER057c/UK114"/>
</dbReference>
<accession>A0A6H0KT97</accession>
<dbReference type="GO" id="GO:0005829">
    <property type="term" value="C:cytosol"/>
    <property type="evidence" value="ECO:0007669"/>
    <property type="project" value="TreeGrafter"/>
</dbReference>
<dbReference type="Proteomes" id="UP000501780">
    <property type="component" value="Chromosome"/>
</dbReference>
<dbReference type="GO" id="GO:0019239">
    <property type="term" value="F:deaminase activity"/>
    <property type="evidence" value="ECO:0007669"/>
    <property type="project" value="TreeGrafter"/>
</dbReference>
<dbReference type="PANTHER" id="PTHR11803:SF39">
    <property type="entry name" value="2-IMINOBUTANOATE_2-IMINOPROPANOATE DEAMINASE"/>
    <property type="match status" value="1"/>
</dbReference>
<name>A0A6H0KT97_9BACE</name>
<dbReference type="Gene3D" id="3.30.1330.40">
    <property type="entry name" value="RutC-like"/>
    <property type="match status" value="1"/>
</dbReference>
<proteinExistence type="predicted"/>
<keyword evidence="2" id="KW-1185">Reference proteome</keyword>
<evidence type="ECO:0000313" key="2">
    <source>
        <dbReference type="Proteomes" id="UP000501780"/>
    </source>
</evidence>